<name>G4Z5T1_PHYSP</name>
<proteinExistence type="predicted"/>
<evidence type="ECO:0000313" key="3">
    <source>
        <dbReference type="Proteomes" id="UP000002640"/>
    </source>
</evidence>
<dbReference type="Proteomes" id="UP000002640">
    <property type="component" value="Unassembled WGS sequence"/>
</dbReference>
<dbReference type="RefSeq" id="XP_009522231.1">
    <property type="nucleotide sequence ID" value="XM_009523936.1"/>
</dbReference>
<dbReference type="InParanoid" id="G4Z5T1"/>
<sequence length="371" mass="42114">MCSQRRNTRQFCKVIVLEGSVCAGYPVYQVFFTKANHTLYELLVLLVLPVLKFIIKLVSISAAIHKEEMMPEHVVFTVNVFDILYLATFMQTISSTTITVIMAIDSVHSVMSVISLHKRTQNISDRLREVLGADIPPTRFDLLEAVELLCNHPQKLYKQMHPEIRVRACVSYELSATHKCLLETIEKHLVYSSSYQKYLVLLPATSSFQPAVGAAWAKRNTTTSNADESTIGVLHEALEALFTSECLVLAEYVEFVVPLLYAVFVLTMVHLPSAQYHSEMAGVTVDNVGRAVSGILAYAMLESASFILLVAITRRHCGIRALYQLAFVLETQWSLVLSKIVLWMLFTLAFRIVHFGKFVPRRRSWFWLNRF</sequence>
<keyword evidence="1" id="KW-1133">Transmembrane helix</keyword>
<keyword evidence="3" id="KW-1185">Reference proteome</keyword>
<feature type="transmembrane region" description="Helical" evidence="1">
    <location>
        <begin position="84"/>
        <end position="104"/>
    </location>
</feature>
<feature type="transmembrane region" description="Helical" evidence="1">
    <location>
        <begin position="333"/>
        <end position="353"/>
    </location>
</feature>
<keyword evidence="1" id="KW-0472">Membrane</keyword>
<dbReference type="AlphaFoldDB" id="G4Z5T1"/>
<feature type="transmembrane region" description="Helical" evidence="1">
    <location>
        <begin position="291"/>
        <end position="312"/>
    </location>
</feature>
<accession>G4Z5T1</accession>
<feature type="transmembrane region" description="Helical" evidence="1">
    <location>
        <begin position="252"/>
        <end position="271"/>
    </location>
</feature>
<evidence type="ECO:0000313" key="2">
    <source>
        <dbReference type="EMBL" id="EGZ19514.1"/>
    </source>
</evidence>
<protein>
    <submittedName>
        <fullName evidence="2">Uncharacterized protein</fullName>
    </submittedName>
</protein>
<gene>
    <name evidence="2" type="ORF">PHYSODRAFT_489142</name>
</gene>
<dbReference type="KEGG" id="psoj:PHYSODRAFT_489142"/>
<evidence type="ECO:0000256" key="1">
    <source>
        <dbReference type="SAM" id="Phobius"/>
    </source>
</evidence>
<keyword evidence="1" id="KW-0812">Transmembrane</keyword>
<dbReference type="GeneID" id="20656387"/>
<organism evidence="2 3">
    <name type="scientific">Phytophthora sojae (strain P6497)</name>
    <name type="common">Soybean stem and root rot agent</name>
    <name type="synonym">Phytophthora megasperma f. sp. glycines</name>
    <dbReference type="NCBI Taxonomy" id="1094619"/>
    <lineage>
        <taxon>Eukaryota</taxon>
        <taxon>Sar</taxon>
        <taxon>Stramenopiles</taxon>
        <taxon>Oomycota</taxon>
        <taxon>Peronosporomycetes</taxon>
        <taxon>Peronosporales</taxon>
        <taxon>Peronosporaceae</taxon>
        <taxon>Phytophthora</taxon>
    </lineage>
</organism>
<feature type="transmembrane region" description="Helical" evidence="1">
    <location>
        <begin position="42"/>
        <end position="64"/>
    </location>
</feature>
<reference evidence="2 3" key="1">
    <citation type="journal article" date="2006" name="Science">
        <title>Phytophthora genome sequences uncover evolutionary origins and mechanisms of pathogenesis.</title>
        <authorList>
            <person name="Tyler B.M."/>
            <person name="Tripathy S."/>
            <person name="Zhang X."/>
            <person name="Dehal P."/>
            <person name="Jiang R.H."/>
            <person name="Aerts A."/>
            <person name="Arredondo F.D."/>
            <person name="Baxter L."/>
            <person name="Bensasson D."/>
            <person name="Beynon J.L."/>
            <person name="Chapman J."/>
            <person name="Damasceno C.M."/>
            <person name="Dorrance A.E."/>
            <person name="Dou D."/>
            <person name="Dickerman A.W."/>
            <person name="Dubchak I.L."/>
            <person name="Garbelotto M."/>
            <person name="Gijzen M."/>
            <person name="Gordon S.G."/>
            <person name="Govers F."/>
            <person name="Grunwald N.J."/>
            <person name="Huang W."/>
            <person name="Ivors K.L."/>
            <person name="Jones R.W."/>
            <person name="Kamoun S."/>
            <person name="Krampis K."/>
            <person name="Lamour K.H."/>
            <person name="Lee M.K."/>
            <person name="McDonald W.H."/>
            <person name="Medina M."/>
            <person name="Meijer H.J."/>
            <person name="Nordberg E.K."/>
            <person name="Maclean D.J."/>
            <person name="Ospina-Giraldo M.D."/>
            <person name="Morris P.F."/>
            <person name="Phuntumart V."/>
            <person name="Putnam N.H."/>
            <person name="Rash S."/>
            <person name="Rose J.K."/>
            <person name="Sakihama Y."/>
            <person name="Salamov A.A."/>
            <person name="Savidor A."/>
            <person name="Scheuring C.F."/>
            <person name="Smith B.M."/>
            <person name="Sobral B.W."/>
            <person name="Terry A."/>
            <person name="Torto-Alalibo T.A."/>
            <person name="Win J."/>
            <person name="Xu Z."/>
            <person name="Zhang H."/>
            <person name="Grigoriev I.V."/>
            <person name="Rokhsar D.S."/>
            <person name="Boore J.L."/>
        </authorList>
    </citation>
    <scope>NUCLEOTIDE SEQUENCE [LARGE SCALE GENOMIC DNA]</scope>
    <source>
        <strain evidence="2 3">P6497</strain>
    </source>
</reference>
<dbReference type="EMBL" id="JH159153">
    <property type="protein sequence ID" value="EGZ19514.1"/>
    <property type="molecule type" value="Genomic_DNA"/>
</dbReference>